<evidence type="ECO:0000256" key="1">
    <source>
        <dbReference type="SAM" id="SignalP"/>
    </source>
</evidence>
<feature type="chain" id="PRO_5038725196" evidence="1">
    <location>
        <begin position="19"/>
        <end position="154"/>
    </location>
</feature>
<dbReference type="KEGG" id="dpf:ON006_00880"/>
<keyword evidence="3" id="KW-1185">Reference proteome</keyword>
<keyword evidence="2" id="KW-0378">Hydrolase</keyword>
<dbReference type="InterPro" id="IPR008969">
    <property type="entry name" value="CarboxyPept-like_regulatory"/>
</dbReference>
<dbReference type="Proteomes" id="UP001164653">
    <property type="component" value="Chromosome"/>
</dbReference>
<evidence type="ECO:0000313" key="2">
    <source>
        <dbReference type="EMBL" id="WAC12522.1"/>
    </source>
</evidence>
<reference evidence="2" key="1">
    <citation type="submission" date="2022-11" db="EMBL/GenBank/DDBJ databases">
        <title>Dyadobacter pollutisoli sp. nov., isolated from plastic dumped soil.</title>
        <authorList>
            <person name="Kim J.M."/>
            <person name="Kim K.R."/>
            <person name="Lee J.K."/>
            <person name="Hao L."/>
            <person name="Jeon C.O."/>
        </authorList>
    </citation>
    <scope>NUCLEOTIDE SEQUENCE</scope>
    <source>
        <strain evidence="2">U1</strain>
    </source>
</reference>
<keyword evidence="2" id="KW-0645">Protease</keyword>
<keyword evidence="1" id="KW-0732">Signal</keyword>
<dbReference type="AlphaFoldDB" id="A0A9E8NDW7"/>
<feature type="signal peptide" evidence="1">
    <location>
        <begin position="1"/>
        <end position="18"/>
    </location>
</feature>
<sequence length="154" mass="17443">MKLITLLSFCLISCCVSAQRIVTGKVIDEFELMAIPGAKIMSRDNQELATTGLNGEFKTEIPAGTDSLLIGSVGMEWASIRVSANCDRLEIIMMYDGTFDFMTLRLVDKRRYKRFKSLDRKHERAFKIGVFTSASPCISYAFQKYWVKSIDSDE</sequence>
<proteinExistence type="predicted"/>
<dbReference type="SUPFAM" id="SSF49464">
    <property type="entry name" value="Carboxypeptidase regulatory domain-like"/>
    <property type="match status" value="1"/>
</dbReference>
<accession>A0A9E8NDW7</accession>
<dbReference type="EMBL" id="CP112998">
    <property type="protein sequence ID" value="WAC12522.1"/>
    <property type="molecule type" value="Genomic_DNA"/>
</dbReference>
<gene>
    <name evidence="2" type="ORF">ON006_00880</name>
</gene>
<organism evidence="2 3">
    <name type="scientific">Dyadobacter pollutisoli</name>
    <dbReference type="NCBI Taxonomy" id="2910158"/>
    <lineage>
        <taxon>Bacteria</taxon>
        <taxon>Pseudomonadati</taxon>
        <taxon>Bacteroidota</taxon>
        <taxon>Cytophagia</taxon>
        <taxon>Cytophagales</taxon>
        <taxon>Spirosomataceae</taxon>
        <taxon>Dyadobacter</taxon>
    </lineage>
</organism>
<dbReference type="GO" id="GO:0004180">
    <property type="term" value="F:carboxypeptidase activity"/>
    <property type="evidence" value="ECO:0007669"/>
    <property type="project" value="UniProtKB-KW"/>
</dbReference>
<dbReference type="Pfam" id="PF13715">
    <property type="entry name" value="CarbopepD_reg_2"/>
    <property type="match status" value="1"/>
</dbReference>
<evidence type="ECO:0000313" key="3">
    <source>
        <dbReference type="Proteomes" id="UP001164653"/>
    </source>
</evidence>
<keyword evidence="2" id="KW-0121">Carboxypeptidase</keyword>
<dbReference type="RefSeq" id="WP_244823222.1">
    <property type="nucleotide sequence ID" value="NZ_CP112998.1"/>
</dbReference>
<protein>
    <submittedName>
        <fullName evidence="2">Carboxypeptidase-like regulatory domain-containing protein</fullName>
    </submittedName>
</protein>
<name>A0A9E8NDW7_9BACT</name>